<comment type="caution">
    <text evidence="1">The sequence shown here is derived from an EMBL/GenBank/DDBJ whole genome shotgun (WGS) entry which is preliminary data.</text>
</comment>
<name>A0ABQ6Y6T2_9GAMM</name>
<gene>
    <name evidence="1" type="ORF">A6D6_02790</name>
</gene>
<keyword evidence="2" id="KW-1185">Reference proteome</keyword>
<evidence type="ECO:0000313" key="1">
    <source>
        <dbReference type="EMBL" id="KAF0804756.1"/>
    </source>
</evidence>
<sequence length="129" mass="14335">MDSMSEAFIAKVPERIWAGGRPARARQWEAEFNVASWVRVTGARGRVELRVCCLDEKGEQAVVVDCAEVQGEGSALLSGVVKLRLSDSVEQIQVTLGLSDSAMRYVVEELYMQRRGMALDPQDKLISNY</sequence>
<reference evidence="1 2" key="1">
    <citation type="submission" date="2012-09" db="EMBL/GenBank/DDBJ databases">
        <title>Genome Sequence of alkane-degrading Bacterium Alcanivorax sp. 6-D-6.</title>
        <authorList>
            <person name="Lai Q."/>
            <person name="Shao Z."/>
        </authorList>
    </citation>
    <scope>NUCLEOTIDE SEQUENCE [LARGE SCALE GENOMIC DNA]</scope>
    <source>
        <strain evidence="1 2">6-D-6</strain>
    </source>
</reference>
<evidence type="ECO:0000313" key="2">
    <source>
        <dbReference type="Proteomes" id="UP000771797"/>
    </source>
</evidence>
<organism evidence="1 2">
    <name type="scientific">Alcanivorax xiamenensis</name>
    <dbReference type="NCBI Taxonomy" id="1177156"/>
    <lineage>
        <taxon>Bacteria</taxon>
        <taxon>Pseudomonadati</taxon>
        <taxon>Pseudomonadota</taxon>
        <taxon>Gammaproteobacteria</taxon>
        <taxon>Oceanospirillales</taxon>
        <taxon>Alcanivoracaceae</taxon>
        <taxon>Alcanivorax</taxon>
    </lineage>
</organism>
<protein>
    <submittedName>
        <fullName evidence="1">Uncharacterized protein</fullName>
    </submittedName>
</protein>
<dbReference type="EMBL" id="AQPF01000025">
    <property type="protein sequence ID" value="KAF0804756.1"/>
    <property type="molecule type" value="Genomic_DNA"/>
</dbReference>
<accession>A0ABQ6Y6T2</accession>
<proteinExistence type="predicted"/>
<dbReference type="Proteomes" id="UP000771797">
    <property type="component" value="Unassembled WGS sequence"/>
</dbReference>